<dbReference type="InterPro" id="IPR036034">
    <property type="entry name" value="PDZ_sf"/>
</dbReference>
<dbReference type="Gene3D" id="3.90.226.10">
    <property type="entry name" value="2-enoyl-CoA Hydratase, Chain A, domain 1"/>
    <property type="match status" value="1"/>
</dbReference>
<dbReference type="AlphaFoldDB" id="A0A835XSI3"/>
<dbReference type="OrthoDB" id="43580at2759"/>
<evidence type="ECO:0000256" key="4">
    <source>
        <dbReference type="ARBA" id="ARBA00022825"/>
    </source>
</evidence>
<dbReference type="SMART" id="SM00228">
    <property type="entry name" value="PDZ"/>
    <property type="match status" value="1"/>
</dbReference>
<dbReference type="InterPro" id="IPR001478">
    <property type="entry name" value="PDZ"/>
</dbReference>
<gene>
    <name evidence="6" type="ORF">HYH03_012061</name>
</gene>
<organism evidence="6 7">
    <name type="scientific">Edaphochlamys debaryana</name>
    <dbReference type="NCBI Taxonomy" id="47281"/>
    <lineage>
        <taxon>Eukaryota</taxon>
        <taxon>Viridiplantae</taxon>
        <taxon>Chlorophyta</taxon>
        <taxon>core chlorophytes</taxon>
        <taxon>Chlorophyceae</taxon>
        <taxon>CS clade</taxon>
        <taxon>Chlamydomonadales</taxon>
        <taxon>Chlamydomonadales incertae sedis</taxon>
        <taxon>Edaphochlamys</taxon>
    </lineage>
</organism>
<evidence type="ECO:0000256" key="3">
    <source>
        <dbReference type="ARBA" id="ARBA00022801"/>
    </source>
</evidence>
<dbReference type="PANTHER" id="PTHR32060:SF28">
    <property type="entry name" value="PEPTIDASE S41 FAMILY PROTEIN"/>
    <property type="match status" value="1"/>
</dbReference>
<dbReference type="CDD" id="cd06782">
    <property type="entry name" value="cpPDZ_CPP-like"/>
    <property type="match status" value="1"/>
</dbReference>
<sequence length="645" mass="67220">MLASFERGLRPRLSSRRSCTRARCSRLPDVIKQQAARAQQQPAVRHADEDSARQPGAALHELLRSAGRAAAALALSATLLLSPAALLNAEELHTVASYESAVRGRQAGVDQDGINVALFTDDAAAALESLKVYGRYVEENCERELACGPECTENREVLEDAWQIIANEHYSATNTFTQAGWGEQLLATLKAHDGLLPDKKALQSAVSSLLASLADPYSEFLQPPAFRRALRRPLPQEQTYLRAQYVGLGLELGPVCPEGGRLVLAPLPGSPAEAAGIARGDRLLSIDGTPVDQLGPKQLRGLMRGPAGSPATLEWVPAPTASAGAAAAAAATSAAARAAAAAAAVGPAAGAATLTPVSAAVGTAAPGVVLGGGSSDGVMGAAGVPVLGVPGFESIYGGVSGYGSGSYDAKRMVMDVERRDLPQPAVKMAQLPLGPPGSSDSYVTYVRLMFWASETTDSLAAVVQRLDRAPENAGYILDLRNNPGGVFEEAIASSGIFVREGATVAMTVRGPEEVIDEVWQLGDLPFPSPGPYTTKPVVLLGNRGTASASEVFAGALRDNGRAVLVGERTFGKGLVQHYFPLRDGKDGGIRVTVAKYLTPSFYDISAAGAGLIPDRACADFPRDGLPASLESADDCIRQAATLLKR</sequence>
<dbReference type="InterPro" id="IPR029045">
    <property type="entry name" value="ClpP/crotonase-like_dom_sf"/>
</dbReference>
<evidence type="ECO:0000256" key="2">
    <source>
        <dbReference type="ARBA" id="ARBA00022670"/>
    </source>
</evidence>
<evidence type="ECO:0000313" key="7">
    <source>
        <dbReference type="Proteomes" id="UP000612055"/>
    </source>
</evidence>
<dbReference type="SMART" id="SM00245">
    <property type="entry name" value="TSPc"/>
    <property type="match status" value="1"/>
</dbReference>
<dbReference type="Pfam" id="PF03572">
    <property type="entry name" value="Peptidase_S41"/>
    <property type="match status" value="1"/>
</dbReference>
<dbReference type="CDD" id="cd07560">
    <property type="entry name" value="Peptidase_S41_CPP"/>
    <property type="match status" value="1"/>
</dbReference>
<dbReference type="Proteomes" id="UP000612055">
    <property type="component" value="Unassembled WGS sequence"/>
</dbReference>
<name>A0A835XSI3_9CHLO</name>
<protein>
    <recommendedName>
        <fullName evidence="5">PDZ domain-containing protein</fullName>
    </recommendedName>
</protein>
<dbReference type="EMBL" id="JAEHOE010000073">
    <property type="protein sequence ID" value="KAG2489423.1"/>
    <property type="molecule type" value="Genomic_DNA"/>
</dbReference>
<dbReference type="PROSITE" id="PS50106">
    <property type="entry name" value="PDZ"/>
    <property type="match status" value="1"/>
</dbReference>
<evidence type="ECO:0000256" key="1">
    <source>
        <dbReference type="ARBA" id="ARBA00009179"/>
    </source>
</evidence>
<evidence type="ECO:0000313" key="6">
    <source>
        <dbReference type="EMBL" id="KAG2489423.1"/>
    </source>
</evidence>
<keyword evidence="4" id="KW-0720">Serine protease</keyword>
<comment type="similarity">
    <text evidence="1">Belongs to the peptidase S41A family.</text>
</comment>
<dbReference type="Pfam" id="PF17820">
    <property type="entry name" value="PDZ_6"/>
    <property type="match status" value="1"/>
</dbReference>
<dbReference type="Gene3D" id="2.30.42.10">
    <property type="match status" value="2"/>
</dbReference>
<dbReference type="GO" id="GO:0004175">
    <property type="term" value="F:endopeptidase activity"/>
    <property type="evidence" value="ECO:0007669"/>
    <property type="project" value="TreeGrafter"/>
</dbReference>
<dbReference type="GO" id="GO:0006508">
    <property type="term" value="P:proteolysis"/>
    <property type="evidence" value="ECO:0007669"/>
    <property type="project" value="UniProtKB-KW"/>
</dbReference>
<feature type="domain" description="PDZ" evidence="5">
    <location>
        <begin position="248"/>
        <end position="304"/>
    </location>
</feature>
<dbReference type="InterPro" id="IPR004447">
    <property type="entry name" value="Peptidase_S41A"/>
</dbReference>
<dbReference type="SUPFAM" id="SSF52096">
    <property type="entry name" value="ClpP/crotonase"/>
    <property type="match status" value="1"/>
</dbReference>
<comment type="caution">
    <text evidence="6">The sequence shown here is derived from an EMBL/GenBank/DDBJ whole genome shotgun (WGS) entry which is preliminary data.</text>
</comment>
<keyword evidence="7" id="KW-1185">Reference proteome</keyword>
<reference evidence="6" key="1">
    <citation type="journal article" date="2020" name="bioRxiv">
        <title>Comparative genomics of Chlamydomonas.</title>
        <authorList>
            <person name="Craig R.J."/>
            <person name="Hasan A.R."/>
            <person name="Ness R.W."/>
            <person name="Keightley P.D."/>
        </authorList>
    </citation>
    <scope>NUCLEOTIDE SEQUENCE</scope>
    <source>
        <strain evidence="6">CCAP 11/70</strain>
    </source>
</reference>
<keyword evidence="3" id="KW-0378">Hydrolase</keyword>
<evidence type="ECO:0000259" key="5">
    <source>
        <dbReference type="PROSITE" id="PS50106"/>
    </source>
</evidence>
<keyword evidence="2" id="KW-0645">Protease</keyword>
<dbReference type="Gene3D" id="3.30.750.44">
    <property type="match status" value="2"/>
</dbReference>
<dbReference type="SUPFAM" id="SSF50156">
    <property type="entry name" value="PDZ domain-like"/>
    <property type="match status" value="1"/>
</dbReference>
<dbReference type="GO" id="GO:0008236">
    <property type="term" value="F:serine-type peptidase activity"/>
    <property type="evidence" value="ECO:0007669"/>
    <property type="project" value="UniProtKB-KW"/>
</dbReference>
<dbReference type="InterPro" id="IPR005151">
    <property type="entry name" value="Tail-specific_protease"/>
</dbReference>
<dbReference type="PANTHER" id="PTHR32060">
    <property type="entry name" value="TAIL-SPECIFIC PROTEASE"/>
    <property type="match status" value="1"/>
</dbReference>
<accession>A0A835XSI3</accession>
<dbReference type="InterPro" id="IPR041489">
    <property type="entry name" value="PDZ_6"/>
</dbReference>
<proteinExistence type="inferred from homology"/>